<dbReference type="AlphaFoldDB" id="A0A5B7CN17"/>
<proteinExistence type="predicted"/>
<dbReference type="Proteomes" id="UP000324222">
    <property type="component" value="Unassembled WGS sequence"/>
</dbReference>
<keyword evidence="2" id="KW-1185">Reference proteome</keyword>
<evidence type="ECO:0000313" key="1">
    <source>
        <dbReference type="EMBL" id="MPC10890.1"/>
    </source>
</evidence>
<dbReference type="EMBL" id="VSRR010000135">
    <property type="protein sequence ID" value="MPC10890.1"/>
    <property type="molecule type" value="Genomic_DNA"/>
</dbReference>
<comment type="caution">
    <text evidence="1">The sequence shown here is derived from an EMBL/GenBank/DDBJ whole genome shotgun (WGS) entry which is preliminary data.</text>
</comment>
<accession>A0A5B7CN17</accession>
<protein>
    <submittedName>
        <fullName evidence="1">Uncharacterized protein</fullName>
    </submittedName>
</protein>
<reference evidence="1 2" key="1">
    <citation type="submission" date="2019-05" db="EMBL/GenBank/DDBJ databases">
        <title>Another draft genome of Portunus trituberculatus and its Hox gene families provides insights of decapod evolution.</title>
        <authorList>
            <person name="Jeong J.-H."/>
            <person name="Song I."/>
            <person name="Kim S."/>
            <person name="Choi T."/>
            <person name="Kim D."/>
            <person name="Ryu S."/>
            <person name="Kim W."/>
        </authorList>
    </citation>
    <scope>NUCLEOTIDE SEQUENCE [LARGE SCALE GENOMIC DNA]</scope>
    <source>
        <tissue evidence="1">Muscle</tissue>
    </source>
</reference>
<organism evidence="1 2">
    <name type="scientific">Portunus trituberculatus</name>
    <name type="common">Swimming crab</name>
    <name type="synonym">Neptunus trituberculatus</name>
    <dbReference type="NCBI Taxonomy" id="210409"/>
    <lineage>
        <taxon>Eukaryota</taxon>
        <taxon>Metazoa</taxon>
        <taxon>Ecdysozoa</taxon>
        <taxon>Arthropoda</taxon>
        <taxon>Crustacea</taxon>
        <taxon>Multicrustacea</taxon>
        <taxon>Malacostraca</taxon>
        <taxon>Eumalacostraca</taxon>
        <taxon>Eucarida</taxon>
        <taxon>Decapoda</taxon>
        <taxon>Pleocyemata</taxon>
        <taxon>Brachyura</taxon>
        <taxon>Eubrachyura</taxon>
        <taxon>Portunoidea</taxon>
        <taxon>Portunidae</taxon>
        <taxon>Portuninae</taxon>
        <taxon>Portunus</taxon>
    </lineage>
</organism>
<gene>
    <name evidence="1" type="ORF">E2C01_003534</name>
</gene>
<evidence type="ECO:0000313" key="2">
    <source>
        <dbReference type="Proteomes" id="UP000324222"/>
    </source>
</evidence>
<sequence>MRTTRTGRHVGVYEHRILAAAVLTIDILCFPLPSRGREGLPRVCAALPEPRRCYDLVSCGRMFASR</sequence>
<name>A0A5B7CN17_PORTR</name>